<dbReference type="GO" id="GO:0005886">
    <property type="term" value="C:plasma membrane"/>
    <property type="evidence" value="ECO:0007669"/>
    <property type="project" value="TreeGrafter"/>
</dbReference>
<dbReference type="PANTHER" id="PTHR13018:SF135">
    <property type="entry name" value="CSC1_OSCA1-LIKE 7TM REGION DOMAIN-CONTAINING PROTEIN"/>
    <property type="match status" value="1"/>
</dbReference>
<feature type="transmembrane region" description="Helical" evidence="2">
    <location>
        <begin position="311"/>
        <end position="331"/>
    </location>
</feature>
<feature type="transmembrane region" description="Helical" evidence="2">
    <location>
        <begin position="845"/>
        <end position="865"/>
    </location>
</feature>
<feature type="compositionally biased region" description="Acidic residues" evidence="1">
    <location>
        <begin position="12"/>
        <end position="24"/>
    </location>
</feature>
<evidence type="ECO:0000256" key="1">
    <source>
        <dbReference type="SAM" id="MobiDB-lite"/>
    </source>
</evidence>
<dbReference type="EMBL" id="CAMPGE010017342">
    <property type="protein sequence ID" value="CAI2375836.1"/>
    <property type="molecule type" value="Genomic_DNA"/>
</dbReference>
<dbReference type="InterPro" id="IPR045122">
    <property type="entry name" value="Csc1-like"/>
</dbReference>
<feature type="transmembrane region" description="Helical" evidence="2">
    <location>
        <begin position="735"/>
        <end position="755"/>
    </location>
</feature>
<dbReference type="PANTHER" id="PTHR13018">
    <property type="entry name" value="PROBABLE MEMBRANE PROTEIN DUF221-RELATED"/>
    <property type="match status" value="1"/>
</dbReference>
<keyword evidence="2" id="KW-0812">Transmembrane</keyword>
<proteinExistence type="predicted"/>
<evidence type="ECO:0000256" key="2">
    <source>
        <dbReference type="SAM" id="Phobius"/>
    </source>
</evidence>
<accession>A0AAD1XMW3</accession>
<evidence type="ECO:0000313" key="4">
    <source>
        <dbReference type="Proteomes" id="UP001295684"/>
    </source>
</evidence>
<dbReference type="Proteomes" id="UP001295684">
    <property type="component" value="Unassembled WGS sequence"/>
</dbReference>
<feature type="transmembrane region" description="Helical" evidence="2">
    <location>
        <begin position="148"/>
        <end position="170"/>
    </location>
</feature>
<keyword evidence="2" id="KW-0472">Membrane</keyword>
<gene>
    <name evidence="3" type="ORF">ECRASSUSDP1_LOCUS17201</name>
</gene>
<feature type="transmembrane region" description="Helical" evidence="2">
    <location>
        <begin position="674"/>
        <end position="695"/>
    </location>
</feature>
<dbReference type="GO" id="GO:0005227">
    <property type="term" value="F:calcium-activated cation channel activity"/>
    <property type="evidence" value="ECO:0007669"/>
    <property type="project" value="InterPro"/>
</dbReference>
<feature type="transmembrane region" description="Helical" evidence="2">
    <location>
        <begin position="792"/>
        <end position="810"/>
    </location>
</feature>
<feature type="transmembrane region" description="Helical" evidence="2">
    <location>
        <begin position="633"/>
        <end position="653"/>
    </location>
</feature>
<name>A0AAD1XMW3_EUPCR</name>
<evidence type="ECO:0008006" key="5">
    <source>
        <dbReference type="Google" id="ProtNLM"/>
    </source>
</evidence>
<comment type="caution">
    <text evidence="3">The sequence shown here is derived from an EMBL/GenBank/DDBJ whole genome shotgun (WGS) entry which is preliminary data.</text>
</comment>
<dbReference type="AlphaFoldDB" id="A0AAD1XMW3"/>
<evidence type="ECO:0000313" key="3">
    <source>
        <dbReference type="EMBL" id="CAI2375836.1"/>
    </source>
</evidence>
<organism evidence="3 4">
    <name type="scientific">Euplotes crassus</name>
    <dbReference type="NCBI Taxonomy" id="5936"/>
    <lineage>
        <taxon>Eukaryota</taxon>
        <taxon>Sar</taxon>
        <taxon>Alveolata</taxon>
        <taxon>Ciliophora</taxon>
        <taxon>Intramacronucleata</taxon>
        <taxon>Spirotrichea</taxon>
        <taxon>Hypotrichia</taxon>
        <taxon>Euplotida</taxon>
        <taxon>Euplotidae</taxon>
        <taxon>Moneuplotes</taxon>
    </lineage>
</organism>
<keyword evidence="2" id="KW-1133">Transmembrane helix</keyword>
<reference evidence="3" key="1">
    <citation type="submission" date="2023-07" db="EMBL/GenBank/DDBJ databases">
        <authorList>
            <consortium name="AG Swart"/>
            <person name="Singh M."/>
            <person name="Singh A."/>
            <person name="Seah K."/>
            <person name="Emmerich C."/>
        </authorList>
    </citation>
    <scope>NUCLEOTIDE SEQUENCE</scope>
    <source>
        <strain evidence="3">DP1</strain>
    </source>
</reference>
<keyword evidence="4" id="KW-1185">Reference proteome</keyword>
<feature type="region of interest" description="Disordered" evidence="1">
    <location>
        <begin position="1"/>
        <end position="32"/>
    </location>
</feature>
<sequence>MEKEEIKGDNAPPDDENQEMEQFEVEPKTKLSKEEVDKAEKLISQRYPLNYLAIEEVFTFLRPLMMWRKKQKAKKTSEKFKKLITAEAIKKKLQSEKTGGLKVLTETMARSSHHMVQVASKPQEEKMDHDPMNLFGIGIVAQFDLMKYLIFAFILFSILSIPIILIYSGYDAMRGTKKESYTASTLGNFGFSTSTCYSIPKRMQSMILFCNTGSLSPEIGSYGIIPFDAKDRNVCIDGMGETADCSQRLYKDFEYWYTTECSHKKFCILKDLDLFFKGPGDRCNNDDSILFLNVKCLQDVEDIEVKRNQSYYIMCIGIFMGLSLLVTLYYAQNKLKIKAKLWDLDMITASDYTVTYEIDNDDYELFKTQHQDESGESAPLAYMSVLKNRIEKQVSQAKYVLEETDDIKVANINYSFNNHKMIELLCERGTAIANHNLEEKKEIEKKIHELEKEDFDEISTPALAFVTFETQEGYERAIKITSRLRSVFNPAVEPTNIIWENSHYSLTHILTRLAIVVSIVFFLLLAVFFIFFYLKKGISVANGKYMNLNCDSFNRNIDSDSTKLKFALIDYYDFYESKLDNRMTGALQCFCEQYNAEQGVFQTMNNVFKHPEVLVDGKEYEAQMCNEWATDLLFAPFWGSLVSIITVFLNFFLRGWVISMVHTIGFHTETSQTMVIMIFVFLVQFLNTTILINLVNANLSEAVGISIFSGHYPDFDFDWYSDVGASIIYTMTFNAMWPFIEMAMGVGMAIFFRILDKGLTCDKYKTSSQTLQQYINLYSGPEYLVHFKYSRILNTVFTTFMYGLVLPWIFPVGLLTLLIDYVVEKVCIVYYYKDPPSYDNKLNDAAIYLMKWAPLLMFSVGFWMFSNRQIFENHVELSVESNPVAQKTGHVLFRDITATPAYILFIITLVLFLGLVFRRLISYVLKKTRFLIKINNHIDENLPNYSDALEYDDSMYLMSMERHMRKNYGVKTVMDQTLSRIVSANPTEKQITGIGVYDILANIRYCNKFQYDYYDQVLKMNFNEESTKIKLWLSVGFRNKSDVLGHDSERRNTNFTFAGIQKKIFEGMISKDIEEQIERKTLLISDTINSIERGIQEDSHVDIILEEDEEAKEDKEKGLLEGYD</sequence>
<feature type="transmembrane region" description="Helical" evidence="2">
    <location>
        <begin position="901"/>
        <end position="921"/>
    </location>
</feature>
<feature type="transmembrane region" description="Helical" evidence="2">
    <location>
        <begin position="513"/>
        <end position="534"/>
    </location>
</feature>
<protein>
    <recommendedName>
        <fullName evidence="5">tRNA (GuanineN(7))methyltransferase</fullName>
    </recommendedName>
</protein>